<name>A0A251U3M8_HELAN</name>
<dbReference type="AlphaFoldDB" id="A0A251U3M8"/>
<dbReference type="Gene3D" id="3.40.50.1110">
    <property type="entry name" value="SGNH hydrolase"/>
    <property type="match status" value="1"/>
</dbReference>
<dbReference type="InterPro" id="IPR036514">
    <property type="entry name" value="SGNH_hydro_sf"/>
</dbReference>
<dbReference type="PANTHER" id="PTHR46020:SF4">
    <property type="entry name" value="OS04G0650200 PROTEIN"/>
    <property type="match status" value="1"/>
</dbReference>
<keyword evidence="8" id="KW-1185">Reference proteome</keyword>
<dbReference type="OrthoDB" id="1600564at2759"/>
<dbReference type="Pfam" id="PF00657">
    <property type="entry name" value="Lipase_GDSL"/>
    <property type="match status" value="1"/>
</dbReference>
<dbReference type="OMA" id="SHECNAT"/>
<evidence type="ECO:0000313" key="8">
    <source>
        <dbReference type="Proteomes" id="UP000215914"/>
    </source>
</evidence>
<evidence type="ECO:0000313" key="6">
    <source>
        <dbReference type="EMBL" id="KAF5794509.1"/>
    </source>
</evidence>
<dbReference type="EMBL" id="CM007897">
    <property type="protein sequence ID" value="OTG17950.1"/>
    <property type="molecule type" value="Genomic_DNA"/>
</dbReference>
<keyword evidence="2 7" id="KW-0378">Hydrolase</keyword>
<evidence type="ECO:0000313" key="7">
    <source>
        <dbReference type="EMBL" id="OTG17950.1"/>
    </source>
</evidence>
<reference evidence="6" key="3">
    <citation type="submission" date="2020-06" db="EMBL/GenBank/DDBJ databases">
        <title>Helianthus annuus Genome sequencing and assembly Release 2.</title>
        <authorList>
            <person name="Gouzy J."/>
            <person name="Langlade N."/>
            <person name="Munos S."/>
        </authorList>
    </citation>
    <scope>NUCLEOTIDE SEQUENCE</scope>
    <source>
        <tissue evidence="6">Leaves</tissue>
    </source>
</reference>
<feature type="signal peptide" evidence="5">
    <location>
        <begin position="1"/>
        <end position="21"/>
    </location>
</feature>
<dbReference type="Proteomes" id="UP000215914">
    <property type="component" value="Chromosome 8"/>
</dbReference>
<dbReference type="InParanoid" id="A0A251U3M8"/>
<organism evidence="7 8">
    <name type="scientific">Helianthus annuus</name>
    <name type="common">Common sunflower</name>
    <dbReference type="NCBI Taxonomy" id="4232"/>
    <lineage>
        <taxon>Eukaryota</taxon>
        <taxon>Viridiplantae</taxon>
        <taxon>Streptophyta</taxon>
        <taxon>Embryophyta</taxon>
        <taxon>Tracheophyta</taxon>
        <taxon>Spermatophyta</taxon>
        <taxon>Magnoliopsida</taxon>
        <taxon>eudicotyledons</taxon>
        <taxon>Gunneridae</taxon>
        <taxon>Pentapetalae</taxon>
        <taxon>asterids</taxon>
        <taxon>campanulids</taxon>
        <taxon>Asterales</taxon>
        <taxon>Asteraceae</taxon>
        <taxon>Asteroideae</taxon>
        <taxon>Heliantheae alliance</taxon>
        <taxon>Heliantheae</taxon>
        <taxon>Helianthus</taxon>
    </lineage>
</organism>
<keyword evidence="3" id="KW-0442">Lipid degradation</keyword>
<evidence type="ECO:0000256" key="1">
    <source>
        <dbReference type="ARBA" id="ARBA00008668"/>
    </source>
</evidence>
<dbReference type="Gramene" id="mRNA:HanXRQr2_Chr08g0328871">
    <property type="protein sequence ID" value="mRNA:HanXRQr2_Chr08g0328871"/>
    <property type="gene ID" value="HanXRQr2_Chr08g0328871"/>
</dbReference>
<comment type="similarity">
    <text evidence="1">Belongs to the 'GDSL' lipolytic enzyme family.</text>
</comment>
<dbReference type="STRING" id="4232.A0A251U3M8"/>
<accession>A0A251U3M8</accession>
<dbReference type="InterPro" id="IPR001087">
    <property type="entry name" value="GDSL"/>
</dbReference>
<keyword evidence="5" id="KW-0732">Signal</keyword>
<dbReference type="EMBL" id="MNCJ02000323">
    <property type="protein sequence ID" value="KAF5794509.1"/>
    <property type="molecule type" value="Genomic_DNA"/>
</dbReference>
<feature type="chain" id="PRO_5012422604" evidence="5">
    <location>
        <begin position="22"/>
        <end position="354"/>
    </location>
</feature>
<reference evidence="6 8" key="1">
    <citation type="journal article" date="2017" name="Nature">
        <title>The sunflower genome provides insights into oil metabolism, flowering and Asterid evolution.</title>
        <authorList>
            <person name="Badouin H."/>
            <person name="Gouzy J."/>
            <person name="Grassa C.J."/>
            <person name="Murat F."/>
            <person name="Staton S.E."/>
            <person name="Cottret L."/>
            <person name="Lelandais-Briere C."/>
            <person name="Owens G.L."/>
            <person name="Carrere S."/>
            <person name="Mayjonade B."/>
            <person name="Legrand L."/>
            <person name="Gill N."/>
            <person name="Kane N.C."/>
            <person name="Bowers J.E."/>
            <person name="Hubner S."/>
            <person name="Bellec A."/>
            <person name="Berard A."/>
            <person name="Berges H."/>
            <person name="Blanchet N."/>
            <person name="Boniface M.C."/>
            <person name="Brunel D."/>
            <person name="Catrice O."/>
            <person name="Chaidir N."/>
            <person name="Claudel C."/>
            <person name="Donnadieu C."/>
            <person name="Faraut T."/>
            <person name="Fievet G."/>
            <person name="Helmstetter N."/>
            <person name="King M."/>
            <person name="Knapp S.J."/>
            <person name="Lai Z."/>
            <person name="Le Paslier M.C."/>
            <person name="Lippi Y."/>
            <person name="Lorenzon L."/>
            <person name="Mandel J.R."/>
            <person name="Marage G."/>
            <person name="Marchand G."/>
            <person name="Marquand E."/>
            <person name="Bret-Mestries E."/>
            <person name="Morien E."/>
            <person name="Nambeesan S."/>
            <person name="Nguyen T."/>
            <person name="Pegot-Espagnet P."/>
            <person name="Pouilly N."/>
            <person name="Raftis F."/>
            <person name="Sallet E."/>
            <person name="Schiex T."/>
            <person name="Thomas J."/>
            <person name="Vandecasteele C."/>
            <person name="Vares D."/>
            <person name="Vear F."/>
            <person name="Vautrin S."/>
            <person name="Crespi M."/>
            <person name="Mangin B."/>
            <person name="Burke J.M."/>
            <person name="Salse J."/>
            <person name="Munos S."/>
            <person name="Vincourt P."/>
            <person name="Rieseberg L.H."/>
            <person name="Langlade N.B."/>
        </authorList>
    </citation>
    <scope>NUCLEOTIDE SEQUENCE [LARGE SCALE GENOMIC DNA]</scope>
    <source>
        <strain evidence="8">cv. SF193</strain>
        <tissue evidence="6">Leaves</tissue>
    </source>
</reference>
<gene>
    <name evidence="7" type="ORF">HannXRQ_Chr08g0217821</name>
    <name evidence="6" type="ORF">HanXRQr2_Chr08g0328871</name>
</gene>
<keyword evidence="4" id="KW-0443">Lipid metabolism</keyword>
<evidence type="ECO:0000256" key="4">
    <source>
        <dbReference type="ARBA" id="ARBA00023098"/>
    </source>
</evidence>
<evidence type="ECO:0000256" key="3">
    <source>
        <dbReference type="ARBA" id="ARBA00022963"/>
    </source>
</evidence>
<dbReference type="PANTHER" id="PTHR46020">
    <property type="entry name" value="OSJNBB0059K02.9 PROTEIN"/>
    <property type="match status" value="1"/>
</dbReference>
<dbReference type="SUPFAM" id="SSF52266">
    <property type="entry name" value="SGNH hydrolase"/>
    <property type="match status" value="1"/>
</dbReference>
<evidence type="ECO:0000256" key="2">
    <source>
        <dbReference type="ARBA" id="ARBA00022801"/>
    </source>
</evidence>
<proteinExistence type="inferred from homology"/>
<reference evidence="7" key="2">
    <citation type="submission" date="2017-02" db="EMBL/GenBank/DDBJ databases">
        <title>Sunflower complete genome.</title>
        <authorList>
            <person name="Langlade N."/>
            <person name="Munos S."/>
        </authorList>
    </citation>
    <scope>NUCLEOTIDE SEQUENCE [LARGE SCALE GENOMIC DNA]</scope>
    <source>
        <tissue evidence="7">Leaves</tissue>
    </source>
</reference>
<protein>
    <submittedName>
        <fullName evidence="6">GDSL lipase/esterase, SGNH hydrolase superfamily</fullName>
    </submittedName>
    <submittedName>
        <fullName evidence="7">Putative GDSL-like Lipase/Acylhydrolase superfamily protein</fullName>
    </submittedName>
</protein>
<dbReference type="GO" id="GO:0016042">
    <property type="term" value="P:lipid catabolic process"/>
    <property type="evidence" value="ECO:0007669"/>
    <property type="project" value="UniProtKB-KW"/>
</dbReference>
<dbReference type="GO" id="GO:0016788">
    <property type="term" value="F:hydrolase activity, acting on ester bonds"/>
    <property type="evidence" value="ECO:0007669"/>
    <property type="project" value="InterPro"/>
</dbReference>
<evidence type="ECO:0000256" key="5">
    <source>
        <dbReference type="SAM" id="SignalP"/>
    </source>
</evidence>
<sequence>MRQKTSLSLLCLFTSITTVISDDSSSVSTTRHHPKHNLKLFVFGDSYVDTGNWPKSYGGSWQQPYGITYPGSPSGRFSDGRVLTDYIAGIVGTKSPITYRGWKSGEKKLSMKYGMNFAYGGTGVFNTLVNQPNMTTQIDYFQQFVQQKQDMQLNSSSIAIISVAGNDYATYFTSNHTLKGLPDLTKSIINQLVYNIKRIRKLGVRKIGITAMEPLGCLPQFAVSASYQNCSNTENSLAEFHNQMLVESIKKLNNESDDQSLFVVLDLYNAFSSSLYLQQNVSTGNSKMESLLKPCCQGVSKEYSCGNIDEVTKMTKYRVCGNTNASFFWDMIHPSQHGWLAVSSHLRSSILELL</sequence>